<gene>
    <name evidence="10" type="ORF">EKG38_18665</name>
</gene>
<keyword evidence="11" id="KW-1185">Reference proteome</keyword>
<keyword evidence="7" id="KW-0175">Coiled coil</keyword>
<evidence type="ECO:0000256" key="9">
    <source>
        <dbReference type="SAM" id="SignalP"/>
    </source>
</evidence>
<feature type="coiled-coil region" evidence="7">
    <location>
        <begin position="196"/>
        <end position="230"/>
    </location>
</feature>
<evidence type="ECO:0000256" key="2">
    <source>
        <dbReference type="ARBA" id="ARBA00022490"/>
    </source>
</evidence>
<comment type="caution">
    <text evidence="10">The sequence shown here is derived from an EMBL/GenBank/DDBJ whole genome shotgun (WGS) entry which is preliminary data.</text>
</comment>
<evidence type="ECO:0000256" key="5">
    <source>
        <dbReference type="ARBA" id="ARBA00038253"/>
    </source>
</evidence>
<dbReference type="SUPFAM" id="SSF48452">
    <property type="entry name" value="TPR-like"/>
    <property type="match status" value="1"/>
</dbReference>
<keyword evidence="8" id="KW-1133">Transmembrane helix</keyword>
<dbReference type="SMART" id="SM00028">
    <property type="entry name" value="TPR"/>
    <property type="match status" value="3"/>
</dbReference>
<feature type="signal peptide" evidence="9">
    <location>
        <begin position="1"/>
        <end position="19"/>
    </location>
</feature>
<dbReference type="EMBL" id="RXNU01000012">
    <property type="protein sequence ID" value="RTR37484.1"/>
    <property type="molecule type" value="Genomic_DNA"/>
</dbReference>
<dbReference type="PANTHER" id="PTHR46630">
    <property type="entry name" value="TETRATRICOPEPTIDE REPEAT PROTEIN 29"/>
    <property type="match status" value="1"/>
</dbReference>
<keyword evidence="8" id="KW-0472">Membrane</keyword>
<comment type="subcellular location">
    <subcellularLocation>
        <location evidence="1">Cytoplasm</location>
    </subcellularLocation>
</comment>
<keyword evidence="9" id="KW-0732">Signal</keyword>
<keyword evidence="4 6" id="KW-0802">TPR repeat</keyword>
<name>A0A3S0KSM3_9GAMM</name>
<sequence length="718" mass="82045">MRTILIAITLFLFSTLAYAQDHKAIEIKFREAPTQLFEEVLASVSLPILAKTSAEFSKISSEQGYTVEELKQKMQLLARLYLDTSIKEKHKYTKAESLIKLLEVIGTTTYDEAYLQMLTGRYIARSTRDYKKAIPHYEQSINTILPEQEIESQLLKLLAYDNLGNINRIIRQDKPALVYLTKYREMAYQLRDDYFIAQAEASLGSYYNKLNQLTEAVQHYSEALRLSNRQDRPFLKADLQLQLARVYRELEFWDDALQYAHEAAQAFEKLEKNGYRSNCMTVIAMIHANQGHWNQAIDYYLNAQQLDLKNQNVTAQALNFHNLGEAYFNSGNSVTALDFLLKSNALFVERKSKHYQVYSDLLIAQVTVADKKWELASKHATSALSIAEALSLRQEQIEALEYSVKALRELKQYDEAFNLTDKLIALSQMEQEKVATKQSYTPSILAEQKLKLKLNQIKREQSELNKQLERSRIILITVMIAAILISLFSFNQWRMREILSTDLALANETNRQEPVSALPGYRGFIEELDAHRTDKPKAIALISLTSQMNNDIHQGLEDNSNINKIQMEAISSCFSGKVFLVRPGLFVISVREPIQAGLLLEKCRVAIDNVYGSTSIHMGYLPMPLLTDPQIKLTPEVHFSAAQMTLAAAFSLGTDKDYFVTLKALNFAPSAIFSTPLYLHLEKGIVRGLLKVETNGDKKQILWPKWESDLKFQHSEIN</sequence>
<evidence type="ECO:0000256" key="1">
    <source>
        <dbReference type="ARBA" id="ARBA00004496"/>
    </source>
</evidence>
<dbReference type="AlphaFoldDB" id="A0A3S0KSM3"/>
<keyword evidence="8" id="KW-0812">Transmembrane</keyword>
<dbReference type="InterPro" id="IPR011990">
    <property type="entry name" value="TPR-like_helical_dom_sf"/>
</dbReference>
<feature type="repeat" description="TPR" evidence="6">
    <location>
        <begin position="197"/>
        <end position="230"/>
    </location>
</feature>
<feature type="coiled-coil region" evidence="7">
    <location>
        <begin position="447"/>
        <end position="474"/>
    </location>
</feature>
<evidence type="ECO:0000256" key="6">
    <source>
        <dbReference type="PROSITE-ProRule" id="PRU00339"/>
    </source>
</evidence>
<evidence type="ECO:0000256" key="3">
    <source>
        <dbReference type="ARBA" id="ARBA00022737"/>
    </source>
</evidence>
<evidence type="ECO:0000313" key="10">
    <source>
        <dbReference type="EMBL" id="RTR37484.1"/>
    </source>
</evidence>
<evidence type="ECO:0000256" key="8">
    <source>
        <dbReference type="SAM" id="Phobius"/>
    </source>
</evidence>
<dbReference type="PROSITE" id="PS50005">
    <property type="entry name" value="TPR"/>
    <property type="match status" value="1"/>
</dbReference>
<dbReference type="Pfam" id="PF13424">
    <property type="entry name" value="TPR_12"/>
    <property type="match status" value="1"/>
</dbReference>
<dbReference type="Proteomes" id="UP000267448">
    <property type="component" value="Unassembled WGS sequence"/>
</dbReference>
<dbReference type="OrthoDB" id="6271815at2"/>
<dbReference type="InterPro" id="IPR019734">
    <property type="entry name" value="TPR_rpt"/>
</dbReference>
<feature type="transmembrane region" description="Helical" evidence="8">
    <location>
        <begin position="473"/>
        <end position="490"/>
    </location>
</feature>
<keyword evidence="3" id="KW-0677">Repeat</keyword>
<protein>
    <submittedName>
        <fullName evidence="10">Tetratricopeptide repeat protein</fullName>
    </submittedName>
</protein>
<evidence type="ECO:0000256" key="7">
    <source>
        <dbReference type="SAM" id="Coils"/>
    </source>
</evidence>
<feature type="chain" id="PRO_5018787670" evidence="9">
    <location>
        <begin position="20"/>
        <end position="718"/>
    </location>
</feature>
<dbReference type="GO" id="GO:0005737">
    <property type="term" value="C:cytoplasm"/>
    <property type="evidence" value="ECO:0007669"/>
    <property type="project" value="UniProtKB-SubCell"/>
</dbReference>
<dbReference type="RefSeq" id="WP_126521874.1">
    <property type="nucleotide sequence ID" value="NZ_RXNU01000012.1"/>
</dbReference>
<organism evidence="10 11">
    <name type="scientific">Shewanella canadensis</name>
    <dbReference type="NCBI Taxonomy" id="271096"/>
    <lineage>
        <taxon>Bacteria</taxon>
        <taxon>Pseudomonadati</taxon>
        <taxon>Pseudomonadota</taxon>
        <taxon>Gammaproteobacteria</taxon>
        <taxon>Alteromonadales</taxon>
        <taxon>Shewanellaceae</taxon>
        <taxon>Shewanella</taxon>
    </lineage>
</organism>
<comment type="similarity">
    <text evidence="5">Belongs to the Rap family.</text>
</comment>
<reference evidence="10 11" key="1">
    <citation type="submission" date="2018-12" db="EMBL/GenBank/DDBJ databases">
        <authorList>
            <person name="Yu L."/>
        </authorList>
    </citation>
    <scope>NUCLEOTIDE SEQUENCE [LARGE SCALE GENOMIC DNA]</scope>
    <source>
        <strain evidence="10 11">HAW-EB2</strain>
    </source>
</reference>
<proteinExistence type="inferred from homology"/>
<dbReference type="Gene3D" id="1.25.40.10">
    <property type="entry name" value="Tetratricopeptide repeat domain"/>
    <property type="match status" value="2"/>
</dbReference>
<dbReference type="InterPro" id="IPR051476">
    <property type="entry name" value="Bac_ResReg_Asp_Phosphatase"/>
</dbReference>
<dbReference type="PANTHER" id="PTHR46630:SF1">
    <property type="entry name" value="TETRATRICOPEPTIDE REPEAT PROTEIN 29"/>
    <property type="match status" value="1"/>
</dbReference>
<accession>A0A3S0KSM3</accession>
<evidence type="ECO:0000313" key="11">
    <source>
        <dbReference type="Proteomes" id="UP000267448"/>
    </source>
</evidence>
<evidence type="ECO:0000256" key="4">
    <source>
        <dbReference type="ARBA" id="ARBA00022803"/>
    </source>
</evidence>
<keyword evidence="2" id="KW-0963">Cytoplasm</keyword>